<accession>A0A2T1DXN1</accession>
<evidence type="ECO:0000313" key="2">
    <source>
        <dbReference type="Proteomes" id="UP000239576"/>
    </source>
</evidence>
<sequence>MQIGRFFSFQKGRVGQYLSPRVLVVRSPFQVSPTICYFGFDHLKQAQTFAQSLAKIGATFQMRRSQVMPQSYEIQLRGHRDLARTLAYWERRGARRTAEGTLTPSSIGVSKAAIAA</sequence>
<dbReference type="Proteomes" id="UP000239576">
    <property type="component" value="Unassembled WGS sequence"/>
</dbReference>
<dbReference type="OrthoDB" id="530703at2"/>
<name>A0A2T1DXN1_9CYAN</name>
<evidence type="ECO:0000313" key="1">
    <source>
        <dbReference type="EMBL" id="PSB25258.1"/>
    </source>
</evidence>
<reference evidence="1 2" key="2">
    <citation type="submission" date="2018-03" db="EMBL/GenBank/DDBJ databases">
        <title>The ancient ancestry and fast evolution of plastids.</title>
        <authorList>
            <person name="Moore K.R."/>
            <person name="Magnabosco C."/>
            <person name="Momper L."/>
            <person name="Gold D.A."/>
            <person name="Bosak T."/>
            <person name="Fournier G.P."/>
        </authorList>
    </citation>
    <scope>NUCLEOTIDE SEQUENCE [LARGE SCALE GENOMIC DNA]</scope>
    <source>
        <strain evidence="1 2">ULC18</strain>
    </source>
</reference>
<dbReference type="EMBL" id="PVWK01000127">
    <property type="protein sequence ID" value="PSB25258.1"/>
    <property type="molecule type" value="Genomic_DNA"/>
</dbReference>
<reference evidence="2" key="1">
    <citation type="submission" date="2018-02" db="EMBL/GenBank/DDBJ databases">
        <authorList>
            <person name="Moore K."/>
            <person name="Momper L."/>
        </authorList>
    </citation>
    <scope>NUCLEOTIDE SEQUENCE [LARGE SCALE GENOMIC DNA]</scope>
    <source>
        <strain evidence="2">ULC18</strain>
    </source>
</reference>
<dbReference type="AlphaFoldDB" id="A0A2T1DXN1"/>
<keyword evidence="2" id="KW-1185">Reference proteome</keyword>
<gene>
    <name evidence="1" type="ORF">C7B82_24110</name>
</gene>
<proteinExistence type="predicted"/>
<comment type="caution">
    <text evidence="1">The sequence shown here is derived from an EMBL/GenBank/DDBJ whole genome shotgun (WGS) entry which is preliminary data.</text>
</comment>
<dbReference type="RefSeq" id="WP_106259271.1">
    <property type="nucleotide sequence ID" value="NZ_CAWNSW010000035.1"/>
</dbReference>
<protein>
    <submittedName>
        <fullName evidence="1">Uncharacterized protein</fullName>
    </submittedName>
</protein>
<organism evidence="1 2">
    <name type="scientific">Stenomitos frigidus ULC18</name>
    <dbReference type="NCBI Taxonomy" id="2107698"/>
    <lineage>
        <taxon>Bacteria</taxon>
        <taxon>Bacillati</taxon>
        <taxon>Cyanobacteriota</taxon>
        <taxon>Cyanophyceae</taxon>
        <taxon>Leptolyngbyales</taxon>
        <taxon>Leptolyngbyaceae</taxon>
        <taxon>Stenomitos</taxon>
    </lineage>
</organism>